<dbReference type="GO" id="GO:0070402">
    <property type="term" value="F:NADPH binding"/>
    <property type="evidence" value="ECO:0007669"/>
    <property type="project" value="TreeGrafter"/>
</dbReference>
<keyword evidence="2" id="KW-0560">Oxidoreductase</keyword>
<dbReference type="AlphaFoldDB" id="A0A1V2I8U8"/>
<name>A0A1V2I8U8_9ACTN</name>
<dbReference type="GO" id="GO:0016651">
    <property type="term" value="F:oxidoreductase activity, acting on NAD(P)H"/>
    <property type="evidence" value="ECO:0007669"/>
    <property type="project" value="TreeGrafter"/>
</dbReference>
<evidence type="ECO:0000256" key="2">
    <source>
        <dbReference type="ARBA" id="ARBA00023002"/>
    </source>
</evidence>
<comment type="caution">
    <text evidence="4">The sequence shown here is derived from an EMBL/GenBank/DDBJ whole genome shotgun (WGS) entry which is preliminary data.</text>
</comment>
<dbReference type="InterPro" id="IPR011032">
    <property type="entry name" value="GroES-like_sf"/>
</dbReference>
<evidence type="ECO:0000256" key="1">
    <source>
        <dbReference type="ARBA" id="ARBA00022857"/>
    </source>
</evidence>
<evidence type="ECO:0000259" key="3">
    <source>
        <dbReference type="SMART" id="SM00829"/>
    </source>
</evidence>
<dbReference type="InterPro" id="IPR020843">
    <property type="entry name" value="ER"/>
</dbReference>
<dbReference type="STRING" id="1834516.BL253_19345"/>
<feature type="domain" description="Enoyl reductase (ER)" evidence="3">
    <location>
        <begin position="7"/>
        <end position="312"/>
    </location>
</feature>
<evidence type="ECO:0000313" key="4">
    <source>
        <dbReference type="EMBL" id="ONH28721.1"/>
    </source>
</evidence>
<dbReference type="InterPro" id="IPR036291">
    <property type="entry name" value="NAD(P)-bd_dom_sf"/>
</dbReference>
<dbReference type="Pfam" id="PF00107">
    <property type="entry name" value="ADH_zinc_N"/>
    <property type="match status" value="1"/>
</dbReference>
<dbReference type="InterPro" id="IPR013154">
    <property type="entry name" value="ADH-like_N"/>
</dbReference>
<protein>
    <submittedName>
        <fullName evidence="4">Oxidoreductase</fullName>
    </submittedName>
</protein>
<evidence type="ECO:0000313" key="5">
    <source>
        <dbReference type="Proteomes" id="UP000188929"/>
    </source>
</evidence>
<dbReference type="SUPFAM" id="SSF50129">
    <property type="entry name" value="GroES-like"/>
    <property type="match status" value="1"/>
</dbReference>
<keyword evidence="5" id="KW-1185">Reference proteome</keyword>
<gene>
    <name evidence="4" type="ORF">BL253_19345</name>
</gene>
<dbReference type="EMBL" id="MOMC01000038">
    <property type="protein sequence ID" value="ONH28721.1"/>
    <property type="molecule type" value="Genomic_DNA"/>
</dbReference>
<dbReference type="Gene3D" id="3.40.50.720">
    <property type="entry name" value="NAD(P)-binding Rossmann-like Domain"/>
    <property type="match status" value="1"/>
</dbReference>
<sequence>MKAVVLAVDDRFWVVEMAEPVPGAGEVAIRVAYAGVQYGDVLVRAGHFPVSRPFVPGFEAAGEIVAVGEGVAETRLGEQVAALVGGGAYAEVVTAPAALAINADRVDPREAAGFGWVTPTAYDLINSVAAVTPGDSVLIHAAAGGVGSQAAQFAAAAGAARIVGVVGNADQVEYAHGFGYHQVLVREEFPDALAGETFDAILDPIGGPTRLANLERLAPHGRIVAYGNIATFEPVTVSTNDLLARGQSLMTYNSNLASQTSPRKLADSATRAMSLVADGSVRIDITAEYDLGDVETAIANLEGGTTRGKSVVRVG</sequence>
<dbReference type="PANTHER" id="PTHR48106">
    <property type="entry name" value="QUINONE OXIDOREDUCTASE PIG3-RELATED"/>
    <property type="match status" value="1"/>
</dbReference>
<accession>A0A1V2I8U8</accession>
<reference evidence="5" key="1">
    <citation type="submission" date="2016-10" db="EMBL/GenBank/DDBJ databases">
        <title>Frankia sp. NRRL B-16386 Genome sequencing.</title>
        <authorList>
            <person name="Ghodhbane-Gtari F."/>
            <person name="Swanson E."/>
            <person name="Gueddou A."/>
            <person name="Hezbri K."/>
            <person name="Ktari K."/>
            <person name="Nouioui I."/>
            <person name="Morris K."/>
            <person name="Simpson S."/>
            <person name="Abebe-Akele F."/>
            <person name="Thomas K."/>
            <person name="Gtari M."/>
            <person name="Tisa L.S."/>
        </authorList>
    </citation>
    <scope>NUCLEOTIDE SEQUENCE [LARGE SCALE GENOMIC DNA]</scope>
    <source>
        <strain evidence="5">NRRL B-16386</strain>
    </source>
</reference>
<keyword evidence="1" id="KW-0521">NADP</keyword>
<organism evidence="4 5">
    <name type="scientific">Pseudofrankia asymbiotica</name>
    <dbReference type="NCBI Taxonomy" id="1834516"/>
    <lineage>
        <taxon>Bacteria</taxon>
        <taxon>Bacillati</taxon>
        <taxon>Actinomycetota</taxon>
        <taxon>Actinomycetes</taxon>
        <taxon>Frankiales</taxon>
        <taxon>Frankiaceae</taxon>
        <taxon>Pseudofrankia</taxon>
    </lineage>
</organism>
<dbReference type="Proteomes" id="UP000188929">
    <property type="component" value="Unassembled WGS sequence"/>
</dbReference>
<dbReference type="OrthoDB" id="9805883at2"/>
<dbReference type="Pfam" id="PF08240">
    <property type="entry name" value="ADH_N"/>
    <property type="match status" value="1"/>
</dbReference>
<dbReference type="Gene3D" id="3.90.180.10">
    <property type="entry name" value="Medium-chain alcohol dehydrogenases, catalytic domain"/>
    <property type="match status" value="1"/>
</dbReference>
<proteinExistence type="predicted"/>
<dbReference type="InterPro" id="IPR013149">
    <property type="entry name" value="ADH-like_C"/>
</dbReference>
<dbReference type="SUPFAM" id="SSF51735">
    <property type="entry name" value="NAD(P)-binding Rossmann-fold domains"/>
    <property type="match status" value="1"/>
</dbReference>
<dbReference type="RefSeq" id="WP_076818564.1">
    <property type="nucleotide sequence ID" value="NZ_MOMC01000038.1"/>
</dbReference>
<dbReference type="SMART" id="SM00829">
    <property type="entry name" value="PKS_ER"/>
    <property type="match status" value="1"/>
</dbReference>